<comment type="caution">
    <text evidence="5">The sequence shown here is derived from an EMBL/GenBank/DDBJ whole genome shotgun (WGS) entry which is preliminary data.</text>
</comment>
<feature type="domain" description="LytR/CpsA/Psr regulator C-terminal" evidence="4">
    <location>
        <begin position="418"/>
        <end position="502"/>
    </location>
</feature>
<dbReference type="EMBL" id="JACYXC010000001">
    <property type="protein sequence ID" value="MBH5336646.1"/>
    <property type="molecule type" value="Genomic_DNA"/>
</dbReference>
<reference evidence="5 6" key="1">
    <citation type="submission" date="2020-09" db="EMBL/GenBank/DDBJ databases">
        <title>Biosynthesis of the nuclear factor of activated T cells inhibitor NFAT-133 and its congeners in Streptomyces pactum.</title>
        <authorList>
            <person name="Zhou W."/>
            <person name="Posri P."/>
            <person name="Abugrain M.E."/>
            <person name="Weisberg A.J."/>
            <person name="Chang J.H."/>
            <person name="Mahmud T."/>
        </authorList>
    </citation>
    <scope>NUCLEOTIDE SEQUENCE [LARGE SCALE GENOMIC DNA]</scope>
    <source>
        <strain evidence="5 6">ATCC 27456</strain>
    </source>
</reference>
<name>A0ABS0NNA2_9ACTN</name>
<dbReference type="InterPro" id="IPR050922">
    <property type="entry name" value="LytR/CpsA/Psr_CW_biosynth"/>
</dbReference>
<comment type="similarity">
    <text evidence="1">Belongs to the LytR/CpsA/Psr (LCP) family.</text>
</comment>
<organism evidence="5 6">
    <name type="scientific">Streptomyces pactum</name>
    <dbReference type="NCBI Taxonomy" id="68249"/>
    <lineage>
        <taxon>Bacteria</taxon>
        <taxon>Bacillati</taxon>
        <taxon>Actinomycetota</taxon>
        <taxon>Actinomycetes</taxon>
        <taxon>Kitasatosporales</taxon>
        <taxon>Streptomycetaceae</taxon>
        <taxon>Streptomyces</taxon>
    </lineage>
</organism>
<accession>A0ABS0NNA2</accession>
<dbReference type="Gene3D" id="3.40.630.190">
    <property type="entry name" value="LCP protein"/>
    <property type="match status" value="1"/>
</dbReference>
<feature type="compositionally biased region" description="Low complexity" evidence="2">
    <location>
        <begin position="22"/>
        <end position="39"/>
    </location>
</feature>
<feature type="region of interest" description="Disordered" evidence="2">
    <location>
        <begin position="1"/>
        <end position="71"/>
    </location>
</feature>
<dbReference type="Proteomes" id="UP000807371">
    <property type="component" value="Unassembled WGS sequence"/>
</dbReference>
<dbReference type="Gene3D" id="3.30.70.2390">
    <property type="match status" value="1"/>
</dbReference>
<keyword evidence="6" id="KW-1185">Reference proteome</keyword>
<feature type="compositionally biased region" description="Pro residues" evidence="2">
    <location>
        <begin position="50"/>
        <end position="59"/>
    </location>
</feature>
<dbReference type="PANTHER" id="PTHR33392">
    <property type="entry name" value="POLYISOPRENYL-TEICHOIC ACID--PEPTIDOGLYCAN TEICHOIC ACID TRANSFERASE TAGU"/>
    <property type="match status" value="1"/>
</dbReference>
<evidence type="ECO:0000256" key="2">
    <source>
        <dbReference type="SAM" id="MobiDB-lite"/>
    </source>
</evidence>
<sequence>MVDTGTPRPGGSGVGRRRGGPRRSSYGPTVVTPSAPAPRRSSRDRTTGPHPAPPGPPRRSPTGSRAPVRRAAAAGGLRLATTLAVLVLTTAGAGHAMLTGLEAGIERVDVFGGLPDRPRDGDGMNILVVGVDGRDRITERQRTRYRLGGAPCHCTDTLMLVHLSADRDRASVVSLPRDSYARIPAHTDPVTGRHRPAHPQKINAAYAEGGPRLTVRTVEQLTGVHIDHYLEVDFTSFMKTVDLVGGVRICTPRPLRDSHTGLDLPAGSHDLSGGQALQYVRSRHVDGDSDLGRMSRQQQFLAALLRRVTDSGVLLNPVKLNRVASGLLDSVRADHGFGGDELVALGRAMRGLDPASSEFVSVPLDDLGHQVPGVGSTVTWDRAKAERLFRAIREDRPLAAHTGRRSPAPALVEVAPARIRVQVLNGTSAKGLGRRVDRELRAAGFATTGTPANAAVRDAGRTVIEYDPGWDRSARSLRAALPGSRLRPVAGRGPVMRVTVGAEHRTVRRVRVDSPRARADGSRGAVTGDQVDCPRER</sequence>
<feature type="compositionally biased region" description="Low complexity" evidence="2">
    <location>
        <begin position="60"/>
        <end position="71"/>
    </location>
</feature>
<dbReference type="Pfam" id="PF03816">
    <property type="entry name" value="LytR_cpsA_psr"/>
    <property type="match status" value="1"/>
</dbReference>
<evidence type="ECO:0000256" key="1">
    <source>
        <dbReference type="ARBA" id="ARBA00006068"/>
    </source>
</evidence>
<evidence type="ECO:0000259" key="4">
    <source>
        <dbReference type="Pfam" id="PF13399"/>
    </source>
</evidence>
<feature type="region of interest" description="Disordered" evidence="2">
    <location>
        <begin position="514"/>
        <end position="537"/>
    </location>
</feature>
<dbReference type="InterPro" id="IPR004474">
    <property type="entry name" value="LytR_CpsA_psr"/>
</dbReference>
<dbReference type="NCBIfam" id="TIGR00350">
    <property type="entry name" value="lytR_cpsA_psr"/>
    <property type="match status" value="1"/>
</dbReference>
<evidence type="ECO:0000313" key="6">
    <source>
        <dbReference type="Proteomes" id="UP000807371"/>
    </source>
</evidence>
<dbReference type="InterPro" id="IPR027381">
    <property type="entry name" value="LytR/CpsA/Psr_C"/>
</dbReference>
<proteinExistence type="inferred from homology"/>
<dbReference type="PANTHER" id="PTHR33392:SF6">
    <property type="entry name" value="POLYISOPRENYL-TEICHOIC ACID--PEPTIDOGLYCAN TEICHOIC ACID TRANSFERASE TAGU"/>
    <property type="match status" value="1"/>
</dbReference>
<gene>
    <name evidence="5" type="ORF">IHE55_18430</name>
</gene>
<protein>
    <submittedName>
        <fullName evidence="5">LCP family protein</fullName>
    </submittedName>
</protein>
<feature type="domain" description="Cell envelope-related transcriptional attenuator" evidence="3">
    <location>
        <begin position="155"/>
        <end position="308"/>
    </location>
</feature>
<dbReference type="Pfam" id="PF13399">
    <property type="entry name" value="LytR_C"/>
    <property type="match status" value="1"/>
</dbReference>
<evidence type="ECO:0000259" key="3">
    <source>
        <dbReference type="Pfam" id="PF03816"/>
    </source>
</evidence>
<evidence type="ECO:0000313" key="5">
    <source>
        <dbReference type="EMBL" id="MBH5336646.1"/>
    </source>
</evidence>